<proteinExistence type="predicted"/>
<gene>
    <name evidence="1" type="ORF">SAMN06264365_10755</name>
</gene>
<dbReference type="Proteomes" id="UP000198415">
    <property type="component" value="Unassembled WGS sequence"/>
</dbReference>
<organism evidence="1 2">
    <name type="scientific">Actinoplanes regularis</name>
    <dbReference type="NCBI Taxonomy" id="52697"/>
    <lineage>
        <taxon>Bacteria</taxon>
        <taxon>Bacillati</taxon>
        <taxon>Actinomycetota</taxon>
        <taxon>Actinomycetes</taxon>
        <taxon>Micromonosporales</taxon>
        <taxon>Micromonosporaceae</taxon>
        <taxon>Actinoplanes</taxon>
    </lineage>
</organism>
<keyword evidence="2" id="KW-1185">Reference proteome</keyword>
<evidence type="ECO:0000313" key="1">
    <source>
        <dbReference type="EMBL" id="SNR90386.1"/>
    </source>
</evidence>
<accession>A0A239A401</accession>
<dbReference type="SUPFAM" id="SSF82171">
    <property type="entry name" value="DPP6 N-terminal domain-like"/>
    <property type="match status" value="1"/>
</dbReference>
<dbReference type="AlphaFoldDB" id="A0A239A401"/>
<evidence type="ECO:0000313" key="2">
    <source>
        <dbReference type="Proteomes" id="UP000198415"/>
    </source>
</evidence>
<sequence length="138" mass="14961">MPGLGRGQCGAPLGKGQTFLHAVLFHPDGEQIVYLLNGETRLLDPLSGRQRRLAAYREGKDAAFNPFRVHPAWNRNRTWLLVFDAGTMVRVLDADGSPPWEVCAGRATATLQLASGAGVWTVGGSSSSACRRTPRMSR</sequence>
<dbReference type="EMBL" id="FZNR01000007">
    <property type="protein sequence ID" value="SNR90386.1"/>
    <property type="molecule type" value="Genomic_DNA"/>
</dbReference>
<reference evidence="1 2" key="1">
    <citation type="submission" date="2017-06" db="EMBL/GenBank/DDBJ databases">
        <authorList>
            <person name="Kim H.J."/>
            <person name="Triplett B.A."/>
        </authorList>
    </citation>
    <scope>NUCLEOTIDE SEQUENCE [LARGE SCALE GENOMIC DNA]</scope>
    <source>
        <strain evidence="1 2">DSM 43151</strain>
    </source>
</reference>
<protein>
    <submittedName>
        <fullName evidence="1">Uncharacterized protein</fullName>
    </submittedName>
</protein>
<name>A0A239A401_9ACTN</name>